<dbReference type="Gene3D" id="3.30.1120.10">
    <property type="match status" value="1"/>
</dbReference>
<keyword evidence="2" id="KW-0378">Hydrolase</keyword>
<dbReference type="SUPFAM" id="SSF53649">
    <property type="entry name" value="Alkaline phosphatase-like"/>
    <property type="match status" value="1"/>
</dbReference>
<dbReference type="PROSITE" id="PS00523">
    <property type="entry name" value="SULFATASE_1"/>
    <property type="match status" value="1"/>
</dbReference>
<dbReference type="PROSITE" id="PS00149">
    <property type="entry name" value="SULFATASE_2"/>
    <property type="match status" value="1"/>
</dbReference>
<dbReference type="Pfam" id="PF00884">
    <property type="entry name" value="Sulfatase"/>
    <property type="match status" value="1"/>
</dbReference>
<keyword evidence="6" id="KW-1185">Reference proteome</keyword>
<proteinExistence type="inferred from homology"/>
<gene>
    <name evidence="5" type="ORF">JIN83_09835</name>
</gene>
<feature type="domain" description="Sulfatase N-terminal" evidence="4">
    <location>
        <begin position="24"/>
        <end position="407"/>
    </location>
</feature>
<keyword evidence="3" id="KW-0732">Signal</keyword>
<dbReference type="EMBL" id="JAENIG010000006">
    <property type="protein sequence ID" value="MBK1855258.1"/>
    <property type="molecule type" value="Genomic_DNA"/>
</dbReference>
<sequence>MKRIYQLAAAVVASTALAQAAEKPNVVIIYGDDIGWGDVGAYGAKLIPTPNLDKMAGQSLRFTDGHCSAATCTPSRFSMLTGIHGFRHNVRILAPNAPMKIQPDMLTLPQLFKKAGYKTAVIGKWHLGIGDGKNEVDWNGAVKPGPLEIGFDYSFLLPSTNDRVPCVYLENHHVVGLDPADPLYVGKRPPEGFTGTVYPDARKSPEAMTYYKSTHGHNNSVINGIGRIGKMWGGKSALWDDETIADEFVKQARKYISAQKKGEPFFLYWAAADIHVPRAPNPRFKGKSGLSYRGDAMVQFDWCAGEIMKVLEEQGLAENTIVIFSSDNGPVYDDGYDDGTTVKTSSKEVDRGHDGSGPYRGGKYQIYEGGTRVPLMVRWPAKIKPGVSKAMINQIDFMASFAELLDIELAADEAIDSRNVLPALLGEDQVGTRLLIEEARGKALRDGDWKYIAPSGKKGKGELYNLATDVGERRNLIGKEKERAAEMSATLQKLVQSKQGVRAELAQ</sequence>
<dbReference type="InterPro" id="IPR000917">
    <property type="entry name" value="Sulfatase_N"/>
</dbReference>
<evidence type="ECO:0000313" key="5">
    <source>
        <dbReference type="EMBL" id="MBK1855258.1"/>
    </source>
</evidence>
<evidence type="ECO:0000256" key="2">
    <source>
        <dbReference type="ARBA" id="ARBA00022801"/>
    </source>
</evidence>
<dbReference type="InterPro" id="IPR052701">
    <property type="entry name" value="GAG_Ulvan_Degrading_Sulfatases"/>
</dbReference>
<dbReference type="Gene3D" id="3.40.720.10">
    <property type="entry name" value="Alkaline Phosphatase, subunit A"/>
    <property type="match status" value="1"/>
</dbReference>
<dbReference type="PANTHER" id="PTHR43751">
    <property type="entry name" value="SULFATASE"/>
    <property type="match status" value="1"/>
</dbReference>
<feature type="chain" id="PRO_5042156964" evidence="3">
    <location>
        <begin position="21"/>
        <end position="507"/>
    </location>
</feature>
<dbReference type="RefSeq" id="WP_309489871.1">
    <property type="nucleotide sequence ID" value="NZ_JAENIG010000006.1"/>
</dbReference>
<dbReference type="Proteomes" id="UP000634206">
    <property type="component" value="Unassembled WGS sequence"/>
</dbReference>
<evidence type="ECO:0000256" key="1">
    <source>
        <dbReference type="ARBA" id="ARBA00008779"/>
    </source>
</evidence>
<accession>A0AAE2SB87</accession>
<name>A0AAE2SB87_9BACT</name>
<dbReference type="InterPro" id="IPR024607">
    <property type="entry name" value="Sulfatase_CS"/>
</dbReference>
<dbReference type="CDD" id="cd16143">
    <property type="entry name" value="ARS_like"/>
    <property type="match status" value="1"/>
</dbReference>
<evidence type="ECO:0000313" key="6">
    <source>
        <dbReference type="Proteomes" id="UP000634206"/>
    </source>
</evidence>
<dbReference type="AlphaFoldDB" id="A0AAE2SB87"/>
<organism evidence="5 6">
    <name type="scientific">Oceaniferula flava</name>
    <dbReference type="NCBI Taxonomy" id="2800421"/>
    <lineage>
        <taxon>Bacteria</taxon>
        <taxon>Pseudomonadati</taxon>
        <taxon>Verrucomicrobiota</taxon>
        <taxon>Verrucomicrobiia</taxon>
        <taxon>Verrucomicrobiales</taxon>
        <taxon>Verrucomicrobiaceae</taxon>
        <taxon>Oceaniferula</taxon>
    </lineage>
</organism>
<protein>
    <submittedName>
        <fullName evidence="5">Arylsulfatase</fullName>
    </submittedName>
</protein>
<evidence type="ECO:0000259" key="4">
    <source>
        <dbReference type="Pfam" id="PF00884"/>
    </source>
</evidence>
<dbReference type="GO" id="GO:0016787">
    <property type="term" value="F:hydrolase activity"/>
    <property type="evidence" value="ECO:0007669"/>
    <property type="project" value="UniProtKB-KW"/>
</dbReference>
<comment type="similarity">
    <text evidence="1">Belongs to the sulfatase family.</text>
</comment>
<dbReference type="InterPro" id="IPR017850">
    <property type="entry name" value="Alkaline_phosphatase_core_sf"/>
</dbReference>
<reference evidence="5" key="1">
    <citation type="submission" date="2021-01" db="EMBL/GenBank/DDBJ databases">
        <title>Modified the classification status of verrucomicrobia.</title>
        <authorList>
            <person name="Feng X."/>
        </authorList>
    </citation>
    <scope>NUCLEOTIDE SEQUENCE</scope>
    <source>
        <strain evidence="5">5K15</strain>
    </source>
</reference>
<dbReference type="PANTHER" id="PTHR43751:SF7">
    <property type="entry name" value="ARYLSULPHATASE A"/>
    <property type="match status" value="1"/>
</dbReference>
<evidence type="ECO:0000256" key="3">
    <source>
        <dbReference type="SAM" id="SignalP"/>
    </source>
</evidence>
<feature type="signal peptide" evidence="3">
    <location>
        <begin position="1"/>
        <end position="20"/>
    </location>
</feature>
<comment type="caution">
    <text evidence="5">The sequence shown here is derived from an EMBL/GenBank/DDBJ whole genome shotgun (WGS) entry which is preliminary data.</text>
</comment>